<dbReference type="Proteomes" id="UP001341840">
    <property type="component" value="Unassembled WGS sequence"/>
</dbReference>
<accession>A0ABU6UWY4</accession>
<protein>
    <submittedName>
        <fullName evidence="1">Uncharacterized protein</fullName>
    </submittedName>
</protein>
<sequence>MAQDTMASGVVSSIAALNLRLDQVLQEDVRERREQLTQWCWSELKKSPYAYWETD</sequence>
<gene>
    <name evidence="1" type="ORF">PIB30_095626</name>
</gene>
<evidence type="ECO:0000313" key="2">
    <source>
        <dbReference type="Proteomes" id="UP001341840"/>
    </source>
</evidence>
<dbReference type="EMBL" id="JASCZI010123029">
    <property type="protein sequence ID" value="MED6165010.1"/>
    <property type="molecule type" value="Genomic_DNA"/>
</dbReference>
<keyword evidence="2" id="KW-1185">Reference proteome</keyword>
<comment type="caution">
    <text evidence="1">The sequence shown here is derived from an EMBL/GenBank/DDBJ whole genome shotgun (WGS) entry which is preliminary data.</text>
</comment>
<evidence type="ECO:0000313" key="1">
    <source>
        <dbReference type="EMBL" id="MED6165010.1"/>
    </source>
</evidence>
<feature type="non-terminal residue" evidence="1">
    <location>
        <position position="55"/>
    </location>
</feature>
<name>A0ABU6UWY4_9FABA</name>
<reference evidence="1 2" key="1">
    <citation type="journal article" date="2023" name="Plants (Basel)">
        <title>Bridging the Gap: Combining Genomics and Transcriptomics Approaches to Understand Stylosanthes scabra, an Orphan Legume from the Brazilian Caatinga.</title>
        <authorList>
            <person name="Ferreira-Neto J.R.C."/>
            <person name="da Silva M.D."/>
            <person name="Binneck E."/>
            <person name="de Melo N.F."/>
            <person name="da Silva R.H."/>
            <person name="de Melo A.L.T.M."/>
            <person name="Pandolfi V."/>
            <person name="Bustamante F.O."/>
            <person name="Brasileiro-Vidal A.C."/>
            <person name="Benko-Iseppon A.M."/>
        </authorList>
    </citation>
    <scope>NUCLEOTIDE SEQUENCE [LARGE SCALE GENOMIC DNA]</scope>
    <source>
        <tissue evidence="1">Leaves</tissue>
    </source>
</reference>
<organism evidence="1 2">
    <name type="scientific">Stylosanthes scabra</name>
    <dbReference type="NCBI Taxonomy" id="79078"/>
    <lineage>
        <taxon>Eukaryota</taxon>
        <taxon>Viridiplantae</taxon>
        <taxon>Streptophyta</taxon>
        <taxon>Embryophyta</taxon>
        <taxon>Tracheophyta</taxon>
        <taxon>Spermatophyta</taxon>
        <taxon>Magnoliopsida</taxon>
        <taxon>eudicotyledons</taxon>
        <taxon>Gunneridae</taxon>
        <taxon>Pentapetalae</taxon>
        <taxon>rosids</taxon>
        <taxon>fabids</taxon>
        <taxon>Fabales</taxon>
        <taxon>Fabaceae</taxon>
        <taxon>Papilionoideae</taxon>
        <taxon>50 kb inversion clade</taxon>
        <taxon>dalbergioids sensu lato</taxon>
        <taxon>Dalbergieae</taxon>
        <taxon>Pterocarpus clade</taxon>
        <taxon>Stylosanthes</taxon>
    </lineage>
</organism>
<proteinExistence type="predicted"/>